<protein>
    <submittedName>
        <fullName evidence="3">SPW repeat protein</fullName>
    </submittedName>
</protein>
<feature type="transmembrane region" description="Helical" evidence="1">
    <location>
        <begin position="21"/>
        <end position="46"/>
    </location>
</feature>
<keyword evidence="1" id="KW-0472">Membrane</keyword>
<dbReference type="Pfam" id="PF03779">
    <property type="entry name" value="SPW"/>
    <property type="match status" value="1"/>
</dbReference>
<gene>
    <name evidence="3" type="ORF">J7S33_03865</name>
</gene>
<evidence type="ECO:0000259" key="2">
    <source>
        <dbReference type="Pfam" id="PF03779"/>
    </source>
</evidence>
<reference evidence="3" key="1">
    <citation type="submission" date="2021-04" db="EMBL/GenBank/DDBJ databases">
        <title>Saccharothrix algeriensis WGS.</title>
        <authorList>
            <person name="Stuskova K."/>
            <person name="Hakalova E."/>
            <person name="Tebbal A.B."/>
            <person name="Eichmeier A."/>
        </authorList>
    </citation>
    <scope>NUCLEOTIDE SEQUENCE</scope>
    <source>
        <strain evidence="3">NRRL B-24137</strain>
    </source>
</reference>
<keyword evidence="1" id="KW-0812">Transmembrane</keyword>
<feature type="transmembrane region" description="Helical" evidence="1">
    <location>
        <begin position="117"/>
        <end position="136"/>
    </location>
</feature>
<evidence type="ECO:0000256" key="1">
    <source>
        <dbReference type="SAM" id="Phobius"/>
    </source>
</evidence>
<dbReference type="AlphaFoldDB" id="A0A8T8HZW1"/>
<keyword evidence="1" id="KW-1133">Transmembrane helix</keyword>
<feature type="transmembrane region" description="Helical" evidence="1">
    <location>
        <begin position="85"/>
        <end position="105"/>
    </location>
</feature>
<dbReference type="EMBL" id="CP072788">
    <property type="protein sequence ID" value="QTR04125.1"/>
    <property type="molecule type" value="Genomic_DNA"/>
</dbReference>
<feature type="transmembrane region" description="Helical" evidence="1">
    <location>
        <begin position="58"/>
        <end position="78"/>
    </location>
</feature>
<accession>A0A8T8HZW1</accession>
<feature type="domain" description="SPW repeat-containing integral membrane" evidence="2">
    <location>
        <begin position="31"/>
        <end position="128"/>
    </location>
</feature>
<proteinExistence type="predicted"/>
<organism evidence="3 4">
    <name type="scientific">Saccharothrix algeriensis</name>
    <dbReference type="NCBI Taxonomy" id="173560"/>
    <lineage>
        <taxon>Bacteria</taxon>
        <taxon>Bacillati</taxon>
        <taxon>Actinomycetota</taxon>
        <taxon>Actinomycetes</taxon>
        <taxon>Pseudonocardiales</taxon>
        <taxon>Pseudonocardiaceae</taxon>
        <taxon>Saccharothrix</taxon>
    </lineage>
</organism>
<dbReference type="Proteomes" id="UP000671828">
    <property type="component" value="Chromosome"/>
</dbReference>
<evidence type="ECO:0000313" key="3">
    <source>
        <dbReference type="EMBL" id="QTR04125.1"/>
    </source>
</evidence>
<sequence>MSGGARSAGLRRRVAARLAPVAEAAASFGPAVSFLAGLWLVMAPFALGYDTIEVDFGAHWNSVLVGFAVAVCSLVHVMAVRETPWLGVALLVMGTWLVVAPPTGGLPEAGRMALNDVVTGGVVVVASLGAVVRAAAEWRRGGGRRSGVRVPG</sequence>
<dbReference type="InterPro" id="IPR005530">
    <property type="entry name" value="SPW"/>
</dbReference>
<name>A0A8T8HZW1_9PSEU</name>
<evidence type="ECO:0000313" key="4">
    <source>
        <dbReference type="Proteomes" id="UP000671828"/>
    </source>
</evidence>